<keyword evidence="6 10" id="KW-0443">Lipid metabolism</keyword>
<keyword evidence="7 10" id="KW-0594">Phospholipid biosynthesis</keyword>
<evidence type="ECO:0000256" key="4">
    <source>
        <dbReference type="ARBA" id="ARBA00022679"/>
    </source>
</evidence>
<dbReference type="PIRSF" id="PIRSF000850">
    <property type="entry name" value="Phospholipase_D_PSS"/>
    <property type="match status" value="1"/>
</dbReference>
<evidence type="ECO:0000256" key="5">
    <source>
        <dbReference type="ARBA" id="ARBA00022737"/>
    </source>
</evidence>
<dbReference type="InterPro" id="IPR025202">
    <property type="entry name" value="PLD-like_dom"/>
</dbReference>
<feature type="region of interest" description="Disordered" evidence="11">
    <location>
        <begin position="1"/>
        <end position="35"/>
    </location>
</feature>
<evidence type="ECO:0000256" key="9">
    <source>
        <dbReference type="ARBA" id="ARBA00048586"/>
    </source>
</evidence>
<dbReference type="PROSITE" id="PS50035">
    <property type="entry name" value="PLD"/>
    <property type="match status" value="1"/>
</dbReference>
<keyword evidence="8 10" id="KW-1208">Phospholipid metabolism</keyword>
<evidence type="ECO:0000256" key="1">
    <source>
        <dbReference type="ARBA" id="ARBA00005042"/>
    </source>
</evidence>
<dbReference type="Gene3D" id="3.30.870.10">
    <property type="entry name" value="Endonuclease Chain A"/>
    <property type="match status" value="2"/>
</dbReference>
<keyword evidence="3 10" id="KW-0444">Lipid biosynthesis</keyword>
<evidence type="ECO:0000256" key="11">
    <source>
        <dbReference type="SAM" id="MobiDB-lite"/>
    </source>
</evidence>
<dbReference type="SMART" id="SM00155">
    <property type="entry name" value="PLDc"/>
    <property type="match status" value="2"/>
</dbReference>
<keyword evidence="4 10" id="KW-0808">Transferase</keyword>
<feature type="compositionally biased region" description="Low complexity" evidence="11">
    <location>
        <begin position="18"/>
        <end position="33"/>
    </location>
</feature>
<keyword evidence="10" id="KW-0547">Nucleotide-binding</keyword>
<keyword evidence="14" id="KW-1185">Reference proteome</keyword>
<reference evidence="14" key="2">
    <citation type="submission" date="2010-04" db="EMBL/GenBank/DDBJ databases">
        <authorList>
            <person name="Buell R."/>
            <person name="Hamilton J."/>
            <person name="Hostetler J."/>
        </authorList>
    </citation>
    <scope>NUCLEOTIDE SEQUENCE [LARGE SCALE GENOMIC DNA]</scope>
    <source>
        <strain evidence="14">DAOM:BR144</strain>
    </source>
</reference>
<dbReference type="Pfam" id="PF13091">
    <property type="entry name" value="PLDc_2"/>
    <property type="match status" value="1"/>
</dbReference>
<evidence type="ECO:0000313" key="13">
    <source>
        <dbReference type="EnsemblProtists" id="PYU1_T012005"/>
    </source>
</evidence>
<feature type="domain" description="PLD phosphodiesterase" evidence="12">
    <location>
        <begin position="178"/>
        <end position="204"/>
    </location>
</feature>
<name>K3X456_GLOUD</name>
<keyword evidence="10" id="KW-0067">ATP-binding</keyword>
<dbReference type="EMBL" id="GL376621">
    <property type="status" value="NOT_ANNOTATED_CDS"/>
    <property type="molecule type" value="Genomic_DNA"/>
</dbReference>
<dbReference type="InterPro" id="IPR016270">
    <property type="entry name" value="PGS1"/>
</dbReference>
<dbReference type="InterPro" id="IPR001736">
    <property type="entry name" value="PLipase_D/transphosphatidylase"/>
</dbReference>
<dbReference type="STRING" id="431595.K3X456"/>
<dbReference type="UniPathway" id="UPA00084">
    <property type="reaction ID" value="UER00503"/>
</dbReference>
<evidence type="ECO:0000256" key="3">
    <source>
        <dbReference type="ARBA" id="ARBA00022516"/>
    </source>
</evidence>
<dbReference type="GO" id="GO:0032049">
    <property type="term" value="P:cardiolipin biosynthetic process"/>
    <property type="evidence" value="ECO:0007669"/>
    <property type="project" value="InterPro"/>
</dbReference>
<proteinExistence type="inferred from homology"/>
<dbReference type="VEuPathDB" id="FungiDB:PYU1_G011979"/>
<dbReference type="Proteomes" id="UP000019132">
    <property type="component" value="Unassembled WGS sequence"/>
</dbReference>
<comment type="similarity">
    <text evidence="2 10">Belongs to the CDP-alcohol phosphatidyltransferase class-II family.</text>
</comment>
<accession>K3X456</accession>
<keyword evidence="5" id="KW-0677">Repeat</keyword>
<comment type="pathway">
    <text evidence="1 10">Phospholipid metabolism; phosphatidylglycerol biosynthesis; phosphatidylglycerol from CDP-diacylglycerol: step 1/2.</text>
</comment>
<reference evidence="14" key="1">
    <citation type="journal article" date="2010" name="Genome Biol.">
        <title>Genome sequence of the necrotrophic plant pathogen Pythium ultimum reveals original pathogenicity mechanisms and effector repertoire.</title>
        <authorList>
            <person name="Levesque C.A."/>
            <person name="Brouwer H."/>
            <person name="Cano L."/>
            <person name="Hamilton J.P."/>
            <person name="Holt C."/>
            <person name="Huitema E."/>
            <person name="Raffaele S."/>
            <person name="Robideau G.P."/>
            <person name="Thines M."/>
            <person name="Win J."/>
            <person name="Zerillo M.M."/>
            <person name="Beakes G.W."/>
            <person name="Boore J.L."/>
            <person name="Busam D."/>
            <person name="Dumas B."/>
            <person name="Ferriera S."/>
            <person name="Fuerstenberg S.I."/>
            <person name="Gachon C.M."/>
            <person name="Gaulin E."/>
            <person name="Govers F."/>
            <person name="Grenville-Briggs L."/>
            <person name="Horner N."/>
            <person name="Hostetler J."/>
            <person name="Jiang R.H."/>
            <person name="Johnson J."/>
            <person name="Krajaejun T."/>
            <person name="Lin H."/>
            <person name="Meijer H.J."/>
            <person name="Moore B."/>
            <person name="Morris P."/>
            <person name="Phuntmart V."/>
            <person name="Puiu D."/>
            <person name="Shetty J."/>
            <person name="Stajich J.E."/>
            <person name="Tripathy S."/>
            <person name="Wawra S."/>
            <person name="van West P."/>
            <person name="Whitty B.R."/>
            <person name="Coutinho P.M."/>
            <person name="Henrissat B."/>
            <person name="Martin F."/>
            <person name="Thomas P.D."/>
            <person name="Tyler B.M."/>
            <person name="De Vries R.P."/>
            <person name="Kamoun S."/>
            <person name="Yandell M."/>
            <person name="Tisserat N."/>
            <person name="Buell C.R."/>
        </authorList>
    </citation>
    <scope>NUCLEOTIDE SEQUENCE</scope>
    <source>
        <strain evidence="14">DAOM:BR144</strain>
    </source>
</reference>
<evidence type="ECO:0000256" key="10">
    <source>
        <dbReference type="RuleBase" id="RU365024"/>
    </source>
</evidence>
<dbReference type="PANTHER" id="PTHR12586">
    <property type="entry name" value="CDP-DIACYLGLYCEROL--SERINE O-PHOSPHATIDYLTRANSFERASE"/>
    <property type="match status" value="1"/>
</dbReference>
<organism evidence="13 14">
    <name type="scientific">Globisporangium ultimum (strain ATCC 200006 / CBS 805.95 / DAOM BR144)</name>
    <name type="common">Pythium ultimum</name>
    <dbReference type="NCBI Taxonomy" id="431595"/>
    <lineage>
        <taxon>Eukaryota</taxon>
        <taxon>Sar</taxon>
        <taxon>Stramenopiles</taxon>
        <taxon>Oomycota</taxon>
        <taxon>Peronosporomycetes</taxon>
        <taxon>Pythiales</taxon>
        <taxon>Pythiaceae</taxon>
        <taxon>Globisporangium</taxon>
    </lineage>
</organism>
<dbReference type="PANTHER" id="PTHR12586:SF1">
    <property type="entry name" value="CDP-DIACYLGLYCEROL--GLYCEROL-3-PHOSPHATE 3-PHOSPHATIDYLTRANSFERASE, MITOCHONDRIAL"/>
    <property type="match status" value="1"/>
</dbReference>
<protein>
    <recommendedName>
        <fullName evidence="10">CDP-diacylglycerol--glycerol-3-phosphate 3-phosphatidyltransferase</fullName>
        <ecNumber evidence="10">2.7.8.5</ecNumber>
    </recommendedName>
</protein>
<dbReference type="CDD" id="cd09135">
    <property type="entry name" value="PLDc_PGS1_euk_1"/>
    <property type="match status" value="1"/>
</dbReference>
<dbReference type="EnsemblProtists" id="PYU1_T012005">
    <property type="protein sequence ID" value="PYU1_T012005"/>
    <property type="gene ID" value="PYU1_G011979"/>
</dbReference>
<comment type="function">
    <text evidence="10">Functions in the biosynthesis of the anionic phospholipids phosphatidylglycerol and cardiolipin.</text>
</comment>
<dbReference type="SUPFAM" id="SSF56024">
    <property type="entry name" value="Phospholipase D/nuclease"/>
    <property type="match status" value="1"/>
</dbReference>
<dbReference type="EC" id="2.7.8.5" evidence="10"/>
<comment type="subcellular location">
    <subcellularLocation>
        <location evidence="10">Mitochondrion</location>
    </subcellularLocation>
</comment>
<dbReference type="CDD" id="cd09137">
    <property type="entry name" value="PLDc_PGS1_euk_2"/>
    <property type="match status" value="1"/>
</dbReference>
<keyword evidence="10" id="KW-0496">Mitochondrion</keyword>
<comment type="catalytic activity">
    <reaction evidence="9 10">
        <text>a CDP-1,2-diacyl-sn-glycerol + sn-glycerol 3-phosphate = a 1,2-diacyl-sn-glycero-3-phospho-(1'-sn-glycero-3'-phosphate) + CMP + H(+)</text>
        <dbReference type="Rhea" id="RHEA:12593"/>
        <dbReference type="ChEBI" id="CHEBI:15378"/>
        <dbReference type="ChEBI" id="CHEBI:57597"/>
        <dbReference type="ChEBI" id="CHEBI:58332"/>
        <dbReference type="ChEBI" id="CHEBI:60110"/>
        <dbReference type="ChEBI" id="CHEBI:60377"/>
        <dbReference type="EC" id="2.7.8.5"/>
    </reaction>
</comment>
<evidence type="ECO:0000256" key="6">
    <source>
        <dbReference type="ARBA" id="ARBA00023098"/>
    </source>
</evidence>
<dbReference type="InParanoid" id="K3X456"/>
<evidence type="ECO:0000256" key="8">
    <source>
        <dbReference type="ARBA" id="ARBA00023264"/>
    </source>
</evidence>
<sequence length="526" mass="58609">MNSAHAAISSCERDDDAVAPSASASASTSASAPPAAPHVHEIGYDALFRSLARQSRVFPLNSERVTILPSPTAFYEQLLANIRAAKQRITISSLYLGTGALERELVATIAQKLREEPNVQVTIVLDYSRGQRGGQDKSSVSMLKPLIAEFSDNVQLFLYKVPQLKGVKATLPPPFNETMGVSHAKVYLVDDTLVLSGANLSEDYFTNRQDRYVQMADCGGLAEFYHQFVSIVTSHSFQVTLKDDRKGSSSNDIDSVDPMALKYELRGSSHDSGAEKATMKRAFEELVSVQTHPHDSVSADFDPTVDASSTTDAWAFPTLQFTPIDVTHDQVVLTEFIEQLPPNSALRIASGYLNFPPFLDELLTRCNAHLDVILSAPVANGFFNANGIKGALPMAYSLIEQDFYEKTRTRDFTTVLREFNRAQWTFHGKGMWWSPTLEHAPQITIFGSSNFGRRSYGCDLESQVVLYTKNPDLQNRLKHEYDALTQHAEEVTDNVWARPDRMLHGVFNWKYGHWIRPVAKMISAYL</sequence>
<evidence type="ECO:0000256" key="2">
    <source>
        <dbReference type="ARBA" id="ARBA00010682"/>
    </source>
</evidence>
<dbReference type="OMA" id="HKCLAQC"/>
<dbReference type="eggNOG" id="KOG3964">
    <property type="taxonomic scope" value="Eukaryota"/>
</dbReference>
<dbReference type="GO" id="GO:0005524">
    <property type="term" value="F:ATP binding"/>
    <property type="evidence" value="ECO:0007669"/>
    <property type="project" value="UniProtKB-KW"/>
</dbReference>
<dbReference type="HOGENOM" id="CLU_030471_1_2_1"/>
<dbReference type="FunCoup" id="K3X456">
    <property type="interactions" value="288"/>
</dbReference>
<reference evidence="13" key="3">
    <citation type="submission" date="2015-02" db="UniProtKB">
        <authorList>
            <consortium name="EnsemblProtists"/>
        </authorList>
    </citation>
    <scope>IDENTIFICATION</scope>
    <source>
        <strain evidence="13">DAOM BR144</strain>
    </source>
</reference>
<evidence type="ECO:0000256" key="7">
    <source>
        <dbReference type="ARBA" id="ARBA00023209"/>
    </source>
</evidence>
<dbReference type="AlphaFoldDB" id="K3X456"/>
<evidence type="ECO:0000259" key="12">
    <source>
        <dbReference type="PROSITE" id="PS50035"/>
    </source>
</evidence>
<dbReference type="GO" id="GO:0005739">
    <property type="term" value="C:mitochondrion"/>
    <property type="evidence" value="ECO:0007669"/>
    <property type="project" value="UniProtKB-SubCell"/>
</dbReference>
<dbReference type="GO" id="GO:0008444">
    <property type="term" value="F:CDP-diacylglycerol-glycerol-3-phosphate 3-phosphatidyltransferase activity"/>
    <property type="evidence" value="ECO:0007669"/>
    <property type="project" value="UniProtKB-EC"/>
</dbReference>
<evidence type="ECO:0000313" key="14">
    <source>
        <dbReference type="Proteomes" id="UP000019132"/>
    </source>
</evidence>